<evidence type="ECO:0000313" key="3">
    <source>
        <dbReference type="Proteomes" id="UP000649617"/>
    </source>
</evidence>
<dbReference type="AlphaFoldDB" id="A0A812YKL4"/>
<dbReference type="OrthoDB" id="10057496at2759"/>
<dbReference type="EMBL" id="CAJNIZ010048128">
    <property type="protein sequence ID" value="CAE7783057.1"/>
    <property type="molecule type" value="Genomic_DNA"/>
</dbReference>
<evidence type="ECO:0000313" key="2">
    <source>
        <dbReference type="EMBL" id="CAE7783057.1"/>
    </source>
</evidence>
<reference evidence="2" key="1">
    <citation type="submission" date="2021-02" db="EMBL/GenBank/DDBJ databases">
        <authorList>
            <person name="Dougan E. K."/>
            <person name="Rhodes N."/>
            <person name="Thang M."/>
            <person name="Chan C."/>
        </authorList>
    </citation>
    <scope>NUCLEOTIDE SEQUENCE</scope>
</reference>
<organism evidence="2 3">
    <name type="scientific">Symbiodinium pilosum</name>
    <name type="common">Dinoflagellate</name>
    <dbReference type="NCBI Taxonomy" id="2952"/>
    <lineage>
        <taxon>Eukaryota</taxon>
        <taxon>Sar</taxon>
        <taxon>Alveolata</taxon>
        <taxon>Dinophyceae</taxon>
        <taxon>Suessiales</taxon>
        <taxon>Symbiodiniaceae</taxon>
        <taxon>Symbiodinium</taxon>
    </lineage>
</organism>
<proteinExistence type="predicted"/>
<sequence length="57" mass="5938">ALCIESNSAGNTALHFAAAGGHTVCVQALLTHAGPPIELPDRALLLLTAVNRFDRQT</sequence>
<accession>A0A812YKL4</accession>
<name>A0A812YKL4_SYMPI</name>
<keyword evidence="1" id="KW-0040">ANK repeat</keyword>
<gene>
    <name evidence="2" type="primary">Ank3</name>
    <name evidence="2" type="ORF">SPIL2461_LOCUS23307</name>
</gene>
<feature type="non-terminal residue" evidence="2">
    <location>
        <position position="1"/>
    </location>
</feature>
<evidence type="ECO:0000256" key="1">
    <source>
        <dbReference type="PROSITE-ProRule" id="PRU00023"/>
    </source>
</evidence>
<dbReference type="Proteomes" id="UP000649617">
    <property type="component" value="Unassembled WGS sequence"/>
</dbReference>
<comment type="caution">
    <text evidence="2">The sequence shown here is derived from an EMBL/GenBank/DDBJ whole genome shotgun (WGS) entry which is preliminary data.</text>
</comment>
<dbReference type="InterPro" id="IPR002110">
    <property type="entry name" value="Ankyrin_rpt"/>
</dbReference>
<dbReference type="Gene3D" id="1.25.40.20">
    <property type="entry name" value="Ankyrin repeat-containing domain"/>
    <property type="match status" value="1"/>
</dbReference>
<protein>
    <submittedName>
        <fullName evidence="2">Ank3 protein</fullName>
    </submittedName>
</protein>
<dbReference type="Pfam" id="PF00023">
    <property type="entry name" value="Ank"/>
    <property type="match status" value="1"/>
</dbReference>
<feature type="repeat" description="ANK" evidence="1">
    <location>
        <begin position="9"/>
        <end position="42"/>
    </location>
</feature>
<keyword evidence="3" id="KW-1185">Reference proteome</keyword>
<feature type="non-terminal residue" evidence="2">
    <location>
        <position position="57"/>
    </location>
</feature>
<dbReference type="InterPro" id="IPR036770">
    <property type="entry name" value="Ankyrin_rpt-contain_sf"/>
</dbReference>
<dbReference type="SUPFAM" id="SSF48403">
    <property type="entry name" value="Ankyrin repeat"/>
    <property type="match status" value="1"/>
</dbReference>
<dbReference type="PROSITE" id="PS50088">
    <property type="entry name" value="ANK_REPEAT"/>
    <property type="match status" value="1"/>
</dbReference>